<dbReference type="EMBL" id="CM042882">
    <property type="protein sequence ID" value="KAI4380436.1"/>
    <property type="molecule type" value="Genomic_DNA"/>
</dbReference>
<protein>
    <submittedName>
        <fullName evidence="1">Uncharacterized protein</fullName>
    </submittedName>
</protein>
<comment type="caution">
    <text evidence="1">The sequence shown here is derived from an EMBL/GenBank/DDBJ whole genome shotgun (WGS) entry which is preliminary data.</text>
</comment>
<accession>A0ACB9RRH3</accession>
<gene>
    <name evidence="1" type="ORF">MLD38_006628</name>
</gene>
<name>A0ACB9RRH3_9MYRT</name>
<keyword evidence="2" id="KW-1185">Reference proteome</keyword>
<proteinExistence type="predicted"/>
<evidence type="ECO:0000313" key="2">
    <source>
        <dbReference type="Proteomes" id="UP001057402"/>
    </source>
</evidence>
<reference evidence="2" key="1">
    <citation type="journal article" date="2023" name="Front. Plant Sci.">
        <title>Chromosomal-level genome assembly of Melastoma candidum provides insights into trichome evolution.</title>
        <authorList>
            <person name="Zhong Y."/>
            <person name="Wu W."/>
            <person name="Sun C."/>
            <person name="Zou P."/>
            <person name="Liu Y."/>
            <person name="Dai S."/>
            <person name="Zhou R."/>
        </authorList>
    </citation>
    <scope>NUCLEOTIDE SEQUENCE [LARGE SCALE GENOMIC DNA]</scope>
</reference>
<organism evidence="1 2">
    <name type="scientific">Melastoma candidum</name>
    <dbReference type="NCBI Taxonomy" id="119954"/>
    <lineage>
        <taxon>Eukaryota</taxon>
        <taxon>Viridiplantae</taxon>
        <taxon>Streptophyta</taxon>
        <taxon>Embryophyta</taxon>
        <taxon>Tracheophyta</taxon>
        <taxon>Spermatophyta</taxon>
        <taxon>Magnoliopsida</taxon>
        <taxon>eudicotyledons</taxon>
        <taxon>Gunneridae</taxon>
        <taxon>Pentapetalae</taxon>
        <taxon>rosids</taxon>
        <taxon>malvids</taxon>
        <taxon>Myrtales</taxon>
        <taxon>Melastomataceae</taxon>
        <taxon>Melastomatoideae</taxon>
        <taxon>Melastomateae</taxon>
        <taxon>Melastoma</taxon>
    </lineage>
</organism>
<sequence length="453" mass="51122">MEDRKANLVAFSSVLALVIVLIAARVALSLSKAFYLIAGADAAVILGVFAWLAIRRHYNRRRRMLESRMISEGQELRIEYSFLRKVAGVPTKFRFKEIEEATDDFQALLGQGASARVYKGILSDGTAVAVKRMEGQERGEKEFRAEVSAIASVQHTNLARLYGYCCVPDGPRFLVYEFAPNGSLDQWIFTESGTMNRPRGCLSWSLRYRVAVDVAKALAYLHHDCRSRVLHLDVKPENILLDESFRGIVSDFGLSRLMGKDESRVLTTIRGTRGYLAPEWLLEQGISEKSDIYSFGMVLLEMIGGRRNVCLIESENQNKAGRKWQYFPKIVTEKLKEGRLMEVVDTRLLDNGEIDEREVRRAVFVALWCIQEKARLRPSMARVVEMLQGRVPVEEPPQTQMIIVDLLSVDEDNGEGERSNRRGPRLAAFQPGSLVQNGSALSYSYAMSTISPR</sequence>
<dbReference type="Proteomes" id="UP001057402">
    <property type="component" value="Chromosome 3"/>
</dbReference>
<evidence type="ECO:0000313" key="1">
    <source>
        <dbReference type="EMBL" id="KAI4380436.1"/>
    </source>
</evidence>